<dbReference type="InterPro" id="IPR032675">
    <property type="entry name" value="LRR_dom_sf"/>
</dbReference>
<dbReference type="EMBL" id="GG662372">
    <property type="protein sequence ID" value="EAS05388.2"/>
    <property type="molecule type" value="Genomic_DNA"/>
</dbReference>
<sequence length="1546" mass="181862">MIWWLFNWGMNTFDKASNIIYVTSAQFKSQYSQDLAVFVLIFQPICLMISWIILNARCLILRKSLSKKYIELLAQYKYNSQKAQNLGIFICEIIMFYCKQNWIQLQQILDWKIFRGILYGILQYANTLDIYLFFVKKVSLQVTPAYERFFLDNYINKQNKKIQIEYDNLINKNSQESQQLQKSNTILNKQKRNNHSQNKKNSKKNLKIIEEVNLTLNKNNNSSIQVLKNNESSLNNQNLLEISALNSNQENKISQQDNVTSLQIQNQISALTSSQNKDNKQYESSEKTNDINFSCKSEQLINIAQKSVKKRNKDIQDISSSLSHEDLLDIYGGNNNQFSFFHRIVQFIFSDKIQRLNIISGFVFLIFQNVPFVLIQYVNNSQLDLWDQTQTLSIKLMFSITCINTFRNLINLLIYFLDRELKDFITMSDLLNEREKIEQRSIEKNDKHNQKDMLNCLIVNLDLDQMEEIKINSSDSLKRYSSLQSDLINELSVEMNLANLQSIKDEIKYYLDKFPGLQVTKLKIDLSGIMFKKLSILDRLFKQKKNETQQQTLKELFICCKGCNSQNFYNHENIFRALKQLNNFQIDLRKNDLKLKEQIEIALKFSTADVETEQTLNMKFDYVKCTSNKKEKYIDIKLDFLHKNITKKFRYLTSQLEKYCNDSSKFIINFQFYNSYGKIFQYLDDEAQNKEQEKYIDKIVINIIITGFELKTLIQETNKKDEVRIEMNTNQKNRCLNSLSEIMNQVKKEMLNRFYIQLSDGMTFTNDLQQIQNLQQIGIDLKWLKKQTNVADILNKFLPQQSNIEYLTLNFKNQMNLIEQIQQIFHIIQQSSGSIMKGLDLGLQDLWLDQNKKDFILSLRDLISQSPQLQILLLDLKNNTINNEQIKPLLEAIKNLQKITELRLELNNNQNLDETIVCLLSESCFTSELESLDLKIKPQFQIEGYSYEVFGRLIQATQKMVKSSTNLEYLTLDFSQNQICSSQDNDFDLQSWKNFASQIVASSHLQELCLIFYECKLEQQYLDQITDALKSEYLRDLQVLKLNFGQEYSKNRQDLLKYDIKYLLSAIFSLASNETNSETENISRLKVLHLNFESGLDSKNDFNSYLCDSFAQVKDSIEDLSLNFANNESSITDSHIQAIWKSISSLKKLNKFNLNIKNCAISRESFKNFSDAMENLSTSLTQITILYDRNNTKYFRGKEKVRELQDGLVNLKDLKKLKLHSIKDQDTSKVVITSLSQNKTFIPCLKFLNIKYKWQVIKTINVIELLQHHNNLVNLDLQIVDFLSEKSLEPYMNSISLMKMLESLKIQIHFARQQNYKDDQKANKQNESKNQIAQIPLKMIEQGASIFSMPFSLDDNMTFITENISNLKKLNHLDLFFRFSSFNDFDDLFKTLSDMHSLRVLRLAIQENRKKIKFQQLTYFSKLLVQSFSLSLQKSIENQNQIFPKILNLKNLKKFYYDLGNGYHRDQECCDFILKMKEKNIVFKQWSWECDKDQIKRSEQPYWLLLEQINARKMSPQIIANQKTNTPITNCNIIDIKQSQKEDIKK</sequence>
<evidence type="ECO:0000313" key="3">
    <source>
        <dbReference type="Proteomes" id="UP000009168"/>
    </source>
</evidence>
<dbReference type="HOGENOM" id="CLU_248599_0_0_1"/>
<protein>
    <submittedName>
        <fullName evidence="2">Transmembrane protein, putative</fullName>
    </submittedName>
</protein>
<dbReference type="InParanoid" id="Q24C50"/>
<dbReference type="GeneID" id="7840916"/>
<reference evidence="3" key="1">
    <citation type="journal article" date="2006" name="PLoS Biol.">
        <title>Macronuclear genome sequence of the ciliate Tetrahymena thermophila, a model eukaryote.</title>
        <authorList>
            <person name="Eisen J.A."/>
            <person name="Coyne R.S."/>
            <person name="Wu M."/>
            <person name="Wu D."/>
            <person name="Thiagarajan M."/>
            <person name="Wortman J.R."/>
            <person name="Badger J.H."/>
            <person name="Ren Q."/>
            <person name="Amedeo P."/>
            <person name="Jones K.M."/>
            <person name="Tallon L.J."/>
            <person name="Delcher A.L."/>
            <person name="Salzberg S.L."/>
            <person name="Silva J.C."/>
            <person name="Haas B.J."/>
            <person name="Majoros W.H."/>
            <person name="Farzad M."/>
            <person name="Carlton J.M."/>
            <person name="Smith R.K. Jr."/>
            <person name="Garg J."/>
            <person name="Pearlman R.E."/>
            <person name="Karrer K.M."/>
            <person name="Sun L."/>
            <person name="Manning G."/>
            <person name="Elde N.C."/>
            <person name="Turkewitz A.P."/>
            <person name="Asai D.J."/>
            <person name="Wilkes D.E."/>
            <person name="Wang Y."/>
            <person name="Cai H."/>
            <person name="Collins K."/>
            <person name="Stewart B.A."/>
            <person name="Lee S.R."/>
            <person name="Wilamowska K."/>
            <person name="Weinberg Z."/>
            <person name="Ruzzo W.L."/>
            <person name="Wloga D."/>
            <person name="Gaertig J."/>
            <person name="Frankel J."/>
            <person name="Tsao C.-C."/>
            <person name="Gorovsky M.A."/>
            <person name="Keeling P.J."/>
            <person name="Waller R.F."/>
            <person name="Patron N.J."/>
            <person name="Cherry J.M."/>
            <person name="Stover N.A."/>
            <person name="Krieger C.J."/>
            <person name="del Toro C."/>
            <person name="Ryder H.F."/>
            <person name="Williamson S.C."/>
            <person name="Barbeau R.A."/>
            <person name="Hamilton E.P."/>
            <person name="Orias E."/>
        </authorList>
    </citation>
    <scope>NUCLEOTIDE SEQUENCE [LARGE SCALE GENOMIC DNA]</scope>
    <source>
        <strain evidence="3">SB210</strain>
    </source>
</reference>
<feature type="transmembrane region" description="Helical" evidence="1">
    <location>
        <begin position="35"/>
        <end position="54"/>
    </location>
</feature>
<evidence type="ECO:0000256" key="1">
    <source>
        <dbReference type="SAM" id="Phobius"/>
    </source>
</evidence>
<dbReference type="KEGG" id="tet:TTHERM_00697220"/>
<evidence type="ECO:0000313" key="2">
    <source>
        <dbReference type="EMBL" id="EAS05388.2"/>
    </source>
</evidence>
<dbReference type="Gene3D" id="3.80.10.10">
    <property type="entry name" value="Ribonuclease Inhibitor"/>
    <property type="match status" value="2"/>
</dbReference>
<feature type="transmembrane region" description="Helical" evidence="1">
    <location>
        <begin position="356"/>
        <end position="377"/>
    </location>
</feature>
<gene>
    <name evidence="2" type="ORF">TTHERM_00697220</name>
</gene>
<dbReference type="SUPFAM" id="SSF52047">
    <property type="entry name" value="RNI-like"/>
    <property type="match status" value="2"/>
</dbReference>
<dbReference type="Proteomes" id="UP000009168">
    <property type="component" value="Unassembled WGS sequence"/>
</dbReference>
<keyword evidence="1" id="KW-0472">Membrane</keyword>
<proteinExistence type="predicted"/>
<keyword evidence="1 2" id="KW-0812">Transmembrane</keyword>
<keyword evidence="3" id="KW-1185">Reference proteome</keyword>
<accession>Q24C50</accession>
<organism evidence="2 3">
    <name type="scientific">Tetrahymena thermophila (strain SB210)</name>
    <dbReference type="NCBI Taxonomy" id="312017"/>
    <lineage>
        <taxon>Eukaryota</taxon>
        <taxon>Sar</taxon>
        <taxon>Alveolata</taxon>
        <taxon>Ciliophora</taxon>
        <taxon>Intramacronucleata</taxon>
        <taxon>Oligohymenophorea</taxon>
        <taxon>Hymenostomatida</taxon>
        <taxon>Tetrahymenina</taxon>
        <taxon>Tetrahymenidae</taxon>
        <taxon>Tetrahymena</taxon>
    </lineage>
</organism>
<keyword evidence="1" id="KW-1133">Transmembrane helix</keyword>
<dbReference type="RefSeq" id="XP_001025633.2">
    <property type="nucleotide sequence ID" value="XM_001025633.2"/>
</dbReference>
<name>Q24C50_TETTS</name>